<proteinExistence type="predicted"/>
<gene>
    <name evidence="1" type="ORF">ANCCAN_14968</name>
</gene>
<accession>A0A368G3V3</accession>
<organism evidence="1 2">
    <name type="scientific">Ancylostoma caninum</name>
    <name type="common">Dog hookworm</name>
    <dbReference type="NCBI Taxonomy" id="29170"/>
    <lineage>
        <taxon>Eukaryota</taxon>
        <taxon>Metazoa</taxon>
        <taxon>Ecdysozoa</taxon>
        <taxon>Nematoda</taxon>
        <taxon>Chromadorea</taxon>
        <taxon>Rhabditida</taxon>
        <taxon>Rhabditina</taxon>
        <taxon>Rhabditomorpha</taxon>
        <taxon>Strongyloidea</taxon>
        <taxon>Ancylostomatidae</taxon>
        <taxon>Ancylostomatinae</taxon>
        <taxon>Ancylostoma</taxon>
    </lineage>
</organism>
<protein>
    <submittedName>
        <fullName evidence="1">Uncharacterized protein</fullName>
    </submittedName>
</protein>
<evidence type="ECO:0000313" key="2">
    <source>
        <dbReference type="Proteomes" id="UP000252519"/>
    </source>
</evidence>
<name>A0A368G3V3_ANCCA</name>
<dbReference type="OrthoDB" id="5771619at2759"/>
<sequence length="103" mass="12311">MNTYSRTSFSMPQLFGKFNLTTFQEELCKLYKAKCETKLKKSNCQERQQECLKYANNGLKVTWNFCMFLNNDNERTCHQRASIDYEIIKNVVMNDTFKYDFAK</sequence>
<keyword evidence="2" id="KW-1185">Reference proteome</keyword>
<dbReference type="Proteomes" id="UP000252519">
    <property type="component" value="Unassembled WGS sequence"/>
</dbReference>
<comment type="caution">
    <text evidence="1">The sequence shown here is derived from an EMBL/GenBank/DDBJ whole genome shotgun (WGS) entry which is preliminary data.</text>
</comment>
<evidence type="ECO:0000313" key="1">
    <source>
        <dbReference type="EMBL" id="RCN39123.1"/>
    </source>
</evidence>
<dbReference type="AlphaFoldDB" id="A0A368G3V3"/>
<reference evidence="1 2" key="1">
    <citation type="submission" date="2014-10" db="EMBL/GenBank/DDBJ databases">
        <title>Draft genome of the hookworm Ancylostoma caninum.</title>
        <authorList>
            <person name="Mitreva M."/>
        </authorList>
    </citation>
    <scope>NUCLEOTIDE SEQUENCE [LARGE SCALE GENOMIC DNA]</scope>
    <source>
        <strain evidence="1 2">Baltimore</strain>
    </source>
</reference>
<dbReference type="EMBL" id="JOJR01000355">
    <property type="protein sequence ID" value="RCN39123.1"/>
    <property type="molecule type" value="Genomic_DNA"/>
</dbReference>